<evidence type="ECO:0000313" key="1">
    <source>
        <dbReference type="EMBL" id="KAK1359076.1"/>
    </source>
</evidence>
<reference evidence="1" key="2">
    <citation type="submission" date="2023-05" db="EMBL/GenBank/DDBJ databases">
        <authorList>
            <person name="Schelkunov M.I."/>
        </authorList>
    </citation>
    <scope>NUCLEOTIDE SEQUENCE</scope>
    <source>
        <strain evidence="1">Hsosn_3</strain>
        <tissue evidence="1">Leaf</tissue>
    </source>
</reference>
<dbReference type="PANTHER" id="PTHR33917">
    <property type="entry name" value="PROTEIN EXECUTER 1, CHLOROPLASTIC"/>
    <property type="match status" value="1"/>
</dbReference>
<name>A0AAD8H280_9APIA</name>
<protein>
    <submittedName>
        <fullName evidence="1">Uncharacterized protein</fullName>
    </submittedName>
</protein>
<dbReference type="PANTHER" id="PTHR33917:SF3">
    <property type="entry name" value="PROTEIN EXECUTER 1, CHLOROPLASTIC"/>
    <property type="match status" value="1"/>
</dbReference>
<organism evidence="1 2">
    <name type="scientific">Heracleum sosnowskyi</name>
    <dbReference type="NCBI Taxonomy" id="360622"/>
    <lineage>
        <taxon>Eukaryota</taxon>
        <taxon>Viridiplantae</taxon>
        <taxon>Streptophyta</taxon>
        <taxon>Embryophyta</taxon>
        <taxon>Tracheophyta</taxon>
        <taxon>Spermatophyta</taxon>
        <taxon>Magnoliopsida</taxon>
        <taxon>eudicotyledons</taxon>
        <taxon>Gunneridae</taxon>
        <taxon>Pentapetalae</taxon>
        <taxon>asterids</taxon>
        <taxon>campanulids</taxon>
        <taxon>Apiales</taxon>
        <taxon>Apiaceae</taxon>
        <taxon>Apioideae</taxon>
        <taxon>apioid superclade</taxon>
        <taxon>Tordylieae</taxon>
        <taxon>Tordyliinae</taxon>
        <taxon>Heracleum</taxon>
    </lineage>
</organism>
<dbReference type="EMBL" id="JAUIZM010000010">
    <property type="protein sequence ID" value="KAK1359076.1"/>
    <property type="molecule type" value="Genomic_DNA"/>
</dbReference>
<evidence type="ECO:0000313" key="2">
    <source>
        <dbReference type="Proteomes" id="UP001237642"/>
    </source>
</evidence>
<dbReference type="Proteomes" id="UP001237642">
    <property type="component" value="Unassembled WGS sequence"/>
</dbReference>
<accession>A0AAD8H280</accession>
<dbReference type="GO" id="GO:0042651">
    <property type="term" value="C:thylakoid membrane"/>
    <property type="evidence" value="ECO:0007669"/>
    <property type="project" value="TreeGrafter"/>
</dbReference>
<proteinExistence type="predicted"/>
<gene>
    <name evidence="1" type="ORF">POM88_043550</name>
</gene>
<keyword evidence="2" id="KW-1185">Reference proteome</keyword>
<comment type="caution">
    <text evidence="1">The sequence shown here is derived from an EMBL/GenBank/DDBJ whole genome shotgun (WGS) entry which is preliminary data.</text>
</comment>
<sequence length="197" mass="22604">MFVLFSYEVEEDDQYTSVVDKEDYENAIGLQVAITAATQNDVVGKVMSKLNKAIEEGRFEDETFLRDNTGVGLFPVHAVSQVGWWAGVSQHHKDPYGHIIHIYPEHGRFVAKSYSPCFLSRSHVHNASKAFPVNGYEFSVDNSEILKKFEQFKKFEIVEDFTDHHFVNDGTSTKKQSQNSLKRIQEEWKILEKDLLG</sequence>
<dbReference type="InterPro" id="IPR044680">
    <property type="entry name" value="EX1/2"/>
</dbReference>
<reference evidence="1" key="1">
    <citation type="submission" date="2023-02" db="EMBL/GenBank/DDBJ databases">
        <title>Genome of toxic invasive species Heracleum sosnowskyi carries increased number of genes despite the absence of recent whole-genome duplications.</title>
        <authorList>
            <person name="Schelkunov M."/>
            <person name="Shtratnikova V."/>
            <person name="Makarenko M."/>
            <person name="Klepikova A."/>
            <person name="Omelchenko D."/>
            <person name="Novikova G."/>
            <person name="Obukhova E."/>
            <person name="Bogdanov V."/>
            <person name="Penin A."/>
            <person name="Logacheva M."/>
        </authorList>
    </citation>
    <scope>NUCLEOTIDE SEQUENCE</scope>
    <source>
        <strain evidence="1">Hsosn_3</strain>
        <tissue evidence="1">Leaf</tissue>
    </source>
</reference>
<dbReference type="GO" id="GO:0010343">
    <property type="term" value="P:singlet oxygen-mediated programmed cell death"/>
    <property type="evidence" value="ECO:0007669"/>
    <property type="project" value="InterPro"/>
</dbReference>
<dbReference type="AlphaFoldDB" id="A0AAD8H280"/>